<feature type="transmembrane region" description="Helical" evidence="12">
    <location>
        <begin position="117"/>
        <end position="135"/>
    </location>
</feature>
<dbReference type="Proteomes" id="UP000198972">
    <property type="component" value="Unassembled WGS sequence"/>
</dbReference>
<evidence type="ECO:0000256" key="3">
    <source>
        <dbReference type="ARBA" id="ARBA00009983"/>
    </source>
</evidence>
<sequence>MSPLQRIRLGNTKPFVFFTIILILKTYLAWISIFDDIPAWGPLLKELPFIWIIFCFIEWFSSKRKIGVYLTTNLIVTAIFFAAIMYHKYYGVIVTFHALQQVNQVTAVKNSVFSLLAPYYLLIFLDILVIGFWLFRKKRAEKLKAFFNMKKIGTGVVTAVFGISVALCIFNVWPNRASMNEIKQAEQMGILNYETYAILSAGKTEELVDNKQITQAKIDQLKGVAKNTDPQHFGAAKGKNLIIIQMESFQNFLINLKIDGQEITPVMNSLVKDNIYFNHFYQMVGQGNTSDAEFVVNTSFYIPYNEAATQNYPDKELPSLPKMMKSAGYDTSTFHTNVVEFWNRGELYKALGYDQYYDQKFFGQEDTLFFGPSDEVLYKKTADELSKKQQSGTPFYAHVISMTAHHPFTMPHEKDHITLPERYQDNMVGDYIRSQNYADYALGLFIDDLKAKGIWDNSVVLIYGDHLGLPMYSLDKHGLELMNEIYGREYSYIDMINIPLIISAPGVASSGVHENVGGQVDILPTVANLMGISLDDHLHFGEDILNNTYNLLPQRYYLPSGSFLNDKALYMPGVWYNDGTQYPFAKDAVNQALTTESEYNRALELLRLSDSYVTQLPNRPEVANNEE</sequence>
<dbReference type="GO" id="GO:0046872">
    <property type="term" value="F:metal ion binding"/>
    <property type="evidence" value="ECO:0007669"/>
    <property type="project" value="UniProtKB-KW"/>
</dbReference>
<feature type="binding site" evidence="10">
    <location>
        <position position="405"/>
    </location>
    <ligand>
        <name>substrate</name>
    </ligand>
</feature>
<dbReference type="GO" id="GO:0005886">
    <property type="term" value="C:plasma membrane"/>
    <property type="evidence" value="ECO:0007669"/>
    <property type="project" value="UniProtKB-SubCell"/>
</dbReference>
<comment type="subcellular location">
    <subcellularLocation>
        <location evidence="1">Cell membrane</location>
        <topology evidence="1">Multi-pass membrane protein</topology>
    </subcellularLocation>
</comment>
<keyword evidence="15" id="KW-1185">Reference proteome</keyword>
<keyword evidence="10" id="KW-0464">Manganese</keyword>
<keyword evidence="6 12" id="KW-1133">Transmembrane helix</keyword>
<comment type="pathway">
    <text evidence="2">Cell wall biogenesis; lipoteichoic acid biosynthesis.</text>
</comment>
<feature type="transmembrane region" description="Helical" evidence="12">
    <location>
        <begin position="67"/>
        <end position="86"/>
    </location>
</feature>
<evidence type="ECO:0000256" key="6">
    <source>
        <dbReference type="ARBA" id="ARBA00022989"/>
    </source>
</evidence>
<feature type="transmembrane region" description="Helical" evidence="12">
    <location>
        <begin position="39"/>
        <end position="60"/>
    </location>
</feature>
<evidence type="ECO:0000256" key="1">
    <source>
        <dbReference type="ARBA" id="ARBA00004651"/>
    </source>
</evidence>
<dbReference type="SUPFAM" id="SSF53649">
    <property type="entry name" value="Alkaline phosphatase-like"/>
    <property type="match status" value="1"/>
</dbReference>
<dbReference type="Pfam" id="PF00884">
    <property type="entry name" value="Sulfatase"/>
    <property type="match status" value="1"/>
</dbReference>
<feature type="binding site" evidence="11">
    <location>
        <position position="247"/>
    </location>
    <ligand>
        <name>Mn(2+)</name>
        <dbReference type="ChEBI" id="CHEBI:29035"/>
    </ligand>
</feature>
<feature type="binding site" evidence="11">
    <location>
        <position position="466"/>
    </location>
    <ligand>
        <name>Mn(2+)</name>
        <dbReference type="ChEBI" id="CHEBI:29035"/>
    </ligand>
</feature>
<reference evidence="14 15" key="1">
    <citation type="submission" date="2016-10" db="EMBL/GenBank/DDBJ databases">
        <authorList>
            <person name="de Groot N.N."/>
        </authorList>
    </citation>
    <scope>NUCLEOTIDE SEQUENCE [LARGE SCALE GENOMIC DNA]</scope>
    <source>
        <strain evidence="14 15">DSM 28129</strain>
    </source>
</reference>
<dbReference type="AlphaFoldDB" id="A0A1G7U8U3"/>
<evidence type="ECO:0000256" key="4">
    <source>
        <dbReference type="ARBA" id="ARBA00022475"/>
    </source>
</evidence>
<dbReference type="PANTHER" id="PTHR47371">
    <property type="entry name" value="LIPOTEICHOIC ACID SYNTHASE"/>
    <property type="match status" value="1"/>
</dbReference>
<evidence type="ECO:0000256" key="11">
    <source>
        <dbReference type="PIRSR" id="PIRSR005091-3"/>
    </source>
</evidence>
<feature type="domain" description="Sulfatase N-terminal" evidence="13">
    <location>
        <begin position="239"/>
        <end position="532"/>
    </location>
</feature>
<evidence type="ECO:0000256" key="9">
    <source>
        <dbReference type="PIRSR" id="PIRSR005091-1"/>
    </source>
</evidence>
<dbReference type="Gene3D" id="3.30.1120.170">
    <property type="match status" value="1"/>
</dbReference>
<dbReference type="CDD" id="cd16015">
    <property type="entry name" value="LTA_synthase"/>
    <property type="match status" value="1"/>
</dbReference>
<proteinExistence type="inferred from homology"/>
<dbReference type="STRING" id="670482.SAMN04488542_14313"/>
<evidence type="ECO:0000256" key="12">
    <source>
        <dbReference type="SAM" id="Phobius"/>
    </source>
</evidence>
<organism evidence="14 15">
    <name type="scientific">Fontibacillus panacisegetis</name>
    <dbReference type="NCBI Taxonomy" id="670482"/>
    <lineage>
        <taxon>Bacteria</taxon>
        <taxon>Bacillati</taxon>
        <taxon>Bacillota</taxon>
        <taxon>Bacilli</taxon>
        <taxon>Bacillales</taxon>
        <taxon>Paenibacillaceae</taxon>
        <taxon>Fontibacillus</taxon>
    </lineage>
</organism>
<name>A0A1G7U8U3_9BACL</name>
<evidence type="ECO:0000256" key="2">
    <source>
        <dbReference type="ARBA" id="ARBA00004936"/>
    </source>
</evidence>
<protein>
    <submittedName>
        <fullName evidence="14">Phosphoglycerol transferase MdoB</fullName>
    </submittedName>
</protein>
<evidence type="ECO:0000256" key="5">
    <source>
        <dbReference type="ARBA" id="ARBA00022692"/>
    </source>
</evidence>
<evidence type="ECO:0000313" key="15">
    <source>
        <dbReference type="Proteomes" id="UP000198972"/>
    </source>
</evidence>
<feature type="transmembrane region" description="Helical" evidence="12">
    <location>
        <begin position="15"/>
        <end position="33"/>
    </location>
</feature>
<dbReference type="OrthoDB" id="5901192at2"/>
<keyword evidence="10" id="KW-0479">Metal-binding</keyword>
<feature type="binding site" evidence="11">
    <location>
        <position position="289"/>
    </location>
    <ligand>
        <name>Mn(2+)</name>
        <dbReference type="ChEBI" id="CHEBI:29035"/>
    </ligand>
</feature>
<dbReference type="InterPro" id="IPR017850">
    <property type="entry name" value="Alkaline_phosphatase_core_sf"/>
</dbReference>
<accession>A0A1G7U8U3</accession>
<evidence type="ECO:0000256" key="10">
    <source>
        <dbReference type="PIRSR" id="PIRSR005091-2"/>
    </source>
</evidence>
<dbReference type="Gene3D" id="3.40.720.10">
    <property type="entry name" value="Alkaline Phosphatase, subunit A"/>
    <property type="match status" value="1"/>
</dbReference>
<evidence type="ECO:0000259" key="13">
    <source>
        <dbReference type="Pfam" id="PF00884"/>
    </source>
</evidence>
<feature type="active site" evidence="9">
    <location>
        <position position="289"/>
    </location>
</feature>
<keyword evidence="4 8" id="KW-1003">Cell membrane</keyword>
<keyword evidence="14" id="KW-0808">Transferase</keyword>
<keyword evidence="7 8" id="KW-0472">Membrane</keyword>
<dbReference type="InterPro" id="IPR000917">
    <property type="entry name" value="Sulfatase_N"/>
</dbReference>
<evidence type="ECO:0000256" key="7">
    <source>
        <dbReference type="ARBA" id="ARBA00023136"/>
    </source>
</evidence>
<feature type="binding site" evidence="11">
    <location>
        <position position="465"/>
    </location>
    <ligand>
        <name>Mn(2+)</name>
        <dbReference type="ChEBI" id="CHEBI:29035"/>
    </ligand>
</feature>
<evidence type="ECO:0000256" key="8">
    <source>
        <dbReference type="PIRNR" id="PIRNR005091"/>
    </source>
</evidence>
<dbReference type="EMBL" id="FNBG01000043">
    <property type="protein sequence ID" value="SDG43986.1"/>
    <property type="molecule type" value="Genomic_DNA"/>
</dbReference>
<feature type="transmembrane region" description="Helical" evidence="12">
    <location>
        <begin position="156"/>
        <end position="173"/>
    </location>
</feature>
<dbReference type="InterPro" id="IPR050448">
    <property type="entry name" value="OpgB/LTA_synthase_biosynth"/>
</dbReference>
<evidence type="ECO:0000313" key="14">
    <source>
        <dbReference type="EMBL" id="SDG43986.1"/>
    </source>
</evidence>
<keyword evidence="5 12" id="KW-0812">Transmembrane</keyword>
<dbReference type="InterPro" id="IPR012160">
    <property type="entry name" value="LtaS-like"/>
</dbReference>
<dbReference type="RefSeq" id="WP_091236045.1">
    <property type="nucleotide sequence ID" value="NZ_FNBG01000043.1"/>
</dbReference>
<dbReference type="PANTHER" id="PTHR47371:SF3">
    <property type="entry name" value="PHOSPHOGLYCEROL TRANSFERASE I"/>
    <property type="match status" value="1"/>
</dbReference>
<dbReference type="GO" id="GO:0016740">
    <property type="term" value="F:transferase activity"/>
    <property type="evidence" value="ECO:0007669"/>
    <property type="project" value="UniProtKB-KW"/>
</dbReference>
<dbReference type="PIRSF" id="PIRSF005091">
    <property type="entry name" value="Mmb_sulf_HI1246"/>
    <property type="match status" value="1"/>
</dbReference>
<comment type="similarity">
    <text evidence="3 8">Belongs to the LTA synthase family.</text>
</comment>
<gene>
    <name evidence="14" type="ORF">SAMN04488542_14313</name>
</gene>